<feature type="compositionally biased region" description="Basic and acidic residues" evidence="12">
    <location>
        <begin position="42"/>
        <end position="51"/>
    </location>
</feature>
<proteinExistence type="inferred from homology"/>
<dbReference type="PROSITE" id="PS00912">
    <property type="entry name" value="DHODEHASE_2"/>
    <property type="match status" value="1"/>
</dbReference>
<dbReference type="GO" id="GO:0006207">
    <property type="term" value="P:'de novo' pyrimidine nucleobase biosynthetic process"/>
    <property type="evidence" value="ECO:0007669"/>
    <property type="project" value="UniProtKB-UniRule"/>
</dbReference>
<gene>
    <name evidence="11" type="primary">pyrD</name>
    <name evidence="14" type="ORF">F6X38_08440</name>
</gene>
<dbReference type="NCBIfam" id="NF003652">
    <property type="entry name" value="PRK05286.2-5"/>
    <property type="match status" value="1"/>
</dbReference>
<dbReference type="GO" id="GO:0005886">
    <property type="term" value="C:plasma membrane"/>
    <property type="evidence" value="ECO:0007669"/>
    <property type="project" value="UniProtKB-SubCell"/>
</dbReference>
<dbReference type="InterPro" id="IPR001295">
    <property type="entry name" value="Dihydroorotate_DH_CS"/>
</dbReference>
<dbReference type="SUPFAM" id="SSF51395">
    <property type="entry name" value="FMN-linked oxidoreductases"/>
    <property type="match status" value="1"/>
</dbReference>
<dbReference type="Pfam" id="PF01180">
    <property type="entry name" value="DHO_dh"/>
    <property type="match status" value="1"/>
</dbReference>
<evidence type="ECO:0000313" key="15">
    <source>
        <dbReference type="Proteomes" id="UP000432089"/>
    </source>
</evidence>
<dbReference type="AlphaFoldDB" id="A0A7V7PQ27"/>
<evidence type="ECO:0000256" key="10">
    <source>
        <dbReference type="ARBA" id="ARBA00048639"/>
    </source>
</evidence>
<feature type="binding site" evidence="11">
    <location>
        <begin position="470"/>
        <end position="471"/>
    </location>
    <ligand>
        <name>FMN</name>
        <dbReference type="ChEBI" id="CHEBI:58210"/>
    </ligand>
</feature>
<sequence>MALRRGYARPRRRQSGRFAASASIDGENRLWHGSRHGFRRTRLQDRARRPLEGSGALRRLRRRARRPGRRLHPFLHRLPGARNGAAALRRRGRSPARGGRSGFPRRGAALGALARRRPLSASLRFAPRRRGGLGEAAAARGRRRARLSGRRAVKRAYALARPFLFRLDPERAHRLSIRALRHGLVPRIDVPVDSRLRVEAAGLTFPNPLGLAAGYDKDAEVPDAVLRLGFGFAEVGTLTPLPQAGNPPPRVFRLPGQHAIINRLGFNNDGHADAYERLLARRRKAGIVGVNVGANKDSADRIADYVAGINRFEPVASYLTVNISSPNTPGLRKLQTGEDLNRLLEAVVAARNGFAAVTATPRKPVFVKVAPDLQREDIAEISHAVATYHVDGLIVSNTTIGRDTLPAGAEHREETGGLSGRPLFRRSTWVLAAFRRALGPDVALIGAGGVDSAARAVEKIEAGADLVQLYTGLVYGGWTLPSTILGGLGRHMELEGVRRIRDLRDRTTDKVLSAGPG</sequence>
<feature type="active site" description="Nucleophile" evidence="11">
    <location>
        <position position="325"/>
    </location>
</feature>
<keyword evidence="9 11" id="KW-0472">Membrane</keyword>
<keyword evidence="6 11" id="KW-0288">FMN</keyword>
<evidence type="ECO:0000313" key="14">
    <source>
        <dbReference type="EMBL" id="KAB0680206.1"/>
    </source>
</evidence>
<dbReference type="Gene3D" id="3.20.20.70">
    <property type="entry name" value="Aldolase class I"/>
    <property type="match status" value="1"/>
</dbReference>
<comment type="caution">
    <text evidence="14">The sequence shown here is derived from an EMBL/GenBank/DDBJ whole genome shotgun (WGS) entry which is preliminary data.</text>
</comment>
<feature type="region of interest" description="Disordered" evidence="12">
    <location>
        <begin position="42"/>
        <end position="106"/>
    </location>
</feature>
<accession>A0A7V7PQ27</accession>
<dbReference type="Proteomes" id="UP000432089">
    <property type="component" value="Unassembled WGS sequence"/>
</dbReference>
<feature type="binding site" evidence="11">
    <location>
        <position position="327"/>
    </location>
    <ligand>
        <name>substrate</name>
    </ligand>
</feature>
<dbReference type="CDD" id="cd04738">
    <property type="entry name" value="DHOD_2_like"/>
    <property type="match status" value="1"/>
</dbReference>
<evidence type="ECO:0000256" key="9">
    <source>
        <dbReference type="ARBA" id="ARBA00023136"/>
    </source>
</evidence>
<organism evidence="14 15">
    <name type="scientific">Plantimonas leprariae</name>
    <dbReference type="NCBI Taxonomy" id="2615207"/>
    <lineage>
        <taxon>Bacteria</taxon>
        <taxon>Pseudomonadati</taxon>
        <taxon>Pseudomonadota</taxon>
        <taxon>Alphaproteobacteria</taxon>
        <taxon>Hyphomicrobiales</taxon>
        <taxon>Aurantimonadaceae</taxon>
        <taxon>Plantimonas</taxon>
    </lineage>
</organism>
<dbReference type="HAMAP" id="MF_00225">
    <property type="entry name" value="DHO_dh_type2"/>
    <property type="match status" value="1"/>
</dbReference>
<evidence type="ECO:0000259" key="13">
    <source>
        <dbReference type="Pfam" id="PF01180"/>
    </source>
</evidence>
<keyword evidence="11" id="KW-1003">Cell membrane</keyword>
<dbReference type="EMBL" id="VZDO01000005">
    <property type="protein sequence ID" value="KAB0680206.1"/>
    <property type="molecule type" value="Genomic_DNA"/>
</dbReference>
<dbReference type="InterPro" id="IPR013785">
    <property type="entry name" value="Aldolase_TIM"/>
</dbReference>
<comment type="pathway">
    <text evidence="3 11">Pyrimidine metabolism; UMP biosynthesis via de novo pathway; orotate from (S)-dihydroorotate (quinone route): step 1/1.</text>
</comment>
<feature type="binding site" evidence="11">
    <location>
        <position position="291"/>
    </location>
    <ligand>
        <name>FMN</name>
        <dbReference type="ChEBI" id="CHEBI:58210"/>
    </ligand>
</feature>
<name>A0A7V7PQ27_9HYPH</name>
<feature type="binding site" evidence="11">
    <location>
        <begin position="262"/>
        <end position="266"/>
    </location>
    <ligand>
        <name>substrate</name>
    </ligand>
</feature>
<feature type="binding site" evidence="11">
    <location>
        <position position="449"/>
    </location>
    <ligand>
        <name>FMN</name>
        <dbReference type="ChEBI" id="CHEBI:58210"/>
    </ligand>
</feature>
<evidence type="ECO:0000256" key="4">
    <source>
        <dbReference type="ARBA" id="ARBA00005359"/>
    </source>
</evidence>
<feature type="compositionally biased region" description="Basic residues" evidence="12">
    <location>
        <begin position="58"/>
        <end position="75"/>
    </location>
</feature>
<dbReference type="InterPro" id="IPR050074">
    <property type="entry name" value="DHO_dehydrogenase"/>
</dbReference>
<dbReference type="NCBIfam" id="NF003645">
    <property type="entry name" value="PRK05286.1-2"/>
    <property type="match status" value="1"/>
</dbReference>
<dbReference type="InterPro" id="IPR005719">
    <property type="entry name" value="Dihydroorotate_DH_2"/>
</dbReference>
<evidence type="ECO:0000256" key="2">
    <source>
        <dbReference type="ARBA" id="ARBA00004370"/>
    </source>
</evidence>
<feature type="binding site" evidence="11">
    <location>
        <position position="396"/>
    </location>
    <ligand>
        <name>FMN</name>
        <dbReference type="ChEBI" id="CHEBI:58210"/>
    </ligand>
</feature>
<dbReference type="GO" id="GO:0044205">
    <property type="term" value="P:'de novo' UMP biosynthetic process"/>
    <property type="evidence" value="ECO:0007669"/>
    <property type="project" value="UniProtKB-UniRule"/>
</dbReference>
<dbReference type="UniPathway" id="UPA00070">
    <property type="reaction ID" value="UER00946"/>
</dbReference>
<evidence type="ECO:0000256" key="7">
    <source>
        <dbReference type="ARBA" id="ARBA00022975"/>
    </source>
</evidence>
<dbReference type="NCBIfam" id="TIGR01036">
    <property type="entry name" value="pyrD_sub2"/>
    <property type="match status" value="1"/>
</dbReference>
<reference evidence="14 15" key="1">
    <citation type="submission" date="2019-09" db="EMBL/GenBank/DDBJ databases">
        <title>YIM 132180 draft genome.</title>
        <authorList>
            <person name="Zhang K."/>
        </authorList>
    </citation>
    <scope>NUCLEOTIDE SEQUENCE [LARGE SCALE GENOMIC DNA]</scope>
    <source>
        <strain evidence="14 15">YIM 132180</strain>
    </source>
</reference>
<dbReference type="PANTHER" id="PTHR48109">
    <property type="entry name" value="DIHYDROOROTATE DEHYDROGENASE (QUINONE), MITOCHONDRIAL-RELATED"/>
    <property type="match status" value="1"/>
</dbReference>
<evidence type="ECO:0000256" key="5">
    <source>
        <dbReference type="ARBA" id="ARBA00022630"/>
    </source>
</evidence>
<comment type="function">
    <text evidence="1 11">Catalyzes the conversion of dihydroorotate to orotate with quinone as electron acceptor.</text>
</comment>
<evidence type="ECO:0000256" key="12">
    <source>
        <dbReference type="SAM" id="MobiDB-lite"/>
    </source>
</evidence>
<feature type="domain" description="Dihydroorotate dehydrogenase catalytic" evidence="13">
    <location>
        <begin position="196"/>
        <end position="492"/>
    </location>
</feature>
<comment type="subcellular location">
    <subcellularLocation>
        <location evidence="11">Cell membrane</location>
        <topology evidence="11">Peripheral membrane protein</topology>
    </subcellularLocation>
    <subcellularLocation>
        <location evidence="2">Membrane</location>
    </subcellularLocation>
</comment>
<feature type="binding site" evidence="11">
    <location>
        <begin position="213"/>
        <end position="217"/>
    </location>
    <ligand>
        <name>FMN</name>
        <dbReference type="ChEBI" id="CHEBI:58210"/>
    </ligand>
</feature>
<feature type="binding site" evidence="11">
    <location>
        <position position="217"/>
    </location>
    <ligand>
        <name>substrate</name>
    </ligand>
</feature>
<evidence type="ECO:0000256" key="1">
    <source>
        <dbReference type="ARBA" id="ARBA00003125"/>
    </source>
</evidence>
<feature type="compositionally biased region" description="Low complexity" evidence="12">
    <location>
        <begin position="95"/>
        <end position="106"/>
    </location>
</feature>
<comment type="catalytic activity">
    <reaction evidence="10 11">
        <text>(S)-dihydroorotate + a quinone = orotate + a quinol</text>
        <dbReference type="Rhea" id="RHEA:30187"/>
        <dbReference type="ChEBI" id="CHEBI:24646"/>
        <dbReference type="ChEBI" id="CHEBI:30839"/>
        <dbReference type="ChEBI" id="CHEBI:30864"/>
        <dbReference type="ChEBI" id="CHEBI:132124"/>
        <dbReference type="EC" id="1.3.5.2"/>
    </reaction>
</comment>
<evidence type="ECO:0000256" key="11">
    <source>
        <dbReference type="HAMAP-Rule" id="MF_00225"/>
    </source>
</evidence>
<feature type="region of interest" description="Disordered" evidence="12">
    <location>
        <begin position="1"/>
        <end position="21"/>
    </location>
</feature>
<protein>
    <recommendedName>
        <fullName evidence="11">Dihydroorotate dehydrogenase (quinone)</fullName>
        <ecNumber evidence="11">1.3.5.2</ecNumber>
    </recommendedName>
    <alternativeName>
        <fullName evidence="11">DHOdehase</fullName>
        <shortName evidence="11">DHOD</shortName>
        <shortName evidence="11">DHODase</shortName>
    </alternativeName>
    <alternativeName>
        <fullName evidence="11">Dihydroorotate oxidase</fullName>
    </alternativeName>
</protein>
<feature type="compositionally biased region" description="Low complexity" evidence="12">
    <location>
        <begin position="77"/>
        <end position="87"/>
    </location>
</feature>
<keyword evidence="7 11" id="KW-0665">Pyrimidine biosynthesis</keyword>
<comment type="subunit">
    <text evidence="11">Monomer.</text>
</comment>
<feature type="binding site" evidence="11">
    <location>
        <begin position="397"/>
        <end position="398"/>
    </location>
    <ligand>
        <name>substrate</name>
    </ligand>
</feature>
<feature type="binding site" evidence="11">
    <location>
        <position position="322"/>
    </location>
    <ligand>
        <name>FMN</name>
        <dbReference type="ChEBI" id="CHEBI:58210"/>
    </ligand>
</feature>
<dbReference type="GO" id="GO:0106430">
    <property type="term" value="F:dihydroorotate dehydrogenase (quinone) activity"/>
    <property type="evidence" value="ECO:0007669"/>
    <property type="project" value="UniProtKB-EC"/>
</dbReference>
<evidence type="ECO:0000256" key="6">
    <source>
        <dbReference type="ARBA" id="ARBA00022643"/>
    </source>
</evidence>
<dbReference type="EC" id="1.3.5.2" evidence="11"/>
<feature type="binding site" evidence="11">
    <location>
        <position position="368"/>
    </location>
    <ligand>
        <name>FMN</name>
        <dbReference type="ChEBI" id="CHEBI:58210"/>
    </ligand>
</feature>
<comment type="similarity">
    <text evidence="4 11">Belongs to the dihydroorotate dehydrogenase family. Type 2 subfamily.</text>
</comment>
<keyword evidence="8 11" id="KW-0560">Oxidoreductase</keyword>
<feature type="compositionally biased region" description="Basic residues" evidence="12">
    <location>
        <begin position="1"/>
        <end position="15"/>
    </location>
</feature>
<dbReference type="PROSITE" id="PS00911">
    <property type="entry name" value="DHODEHASE_1"/>
    <property type="match status" value="1"/>
</dbReference>
<dbReference type="InterPro" id="IPR005720">
    <property type="entry name" value="Dihydroorotate_DH_cat"/>
</dbReference>
<dbReference type="GO" id="GO:0005737">
    <property type="term" value="C:cytoplasm"/>
    <property type="evidence" value="ECO:0007669"/>
    <property type="project" value="InterPro"/>
</dbReference>
<keyword evidence="15" id="KW-1185">Reference proteome</keyword>
<feature type="binding site" evidence="11">
    <location>
        <position position="237"/>
    </location>
    <ligand>
        <name>FMN</name>
        <dbReference type="ChEBI" id="CHEBI:58210"/>
    </ligand>
</feature>
<keyword evidence="5 11" id="KW-0285">Flavoprotein</keyword>
<evidence type="ECO:0000256" key="8">
    <source>
        <dbReference type="ARBA" id="ARBA00023002"/>
    </source>
</evidence>
<feature type="binding site" evidence="11">
    <location>
        <position position="420"/>
    </location>
    <ligand>
        <name>FMN</name>
        <dbReference type="ChEBI" id="CHEBI:58210"/>
    </ligand>
</feature>
<feature type="binding site" evidence="11">
    <location>
        <position position="322"/>
    </location>
    <ligand>
        <name>substrate</name>
    </ligand>
</feature>
<dbReference type="PANTHER" id="PTHR48109:SF4">
    <property type="entry name" value="DIHYDROOROTATE DEHYDROGENASE (QUINONE), MITOCHONDRIAL"/>
    <property type="match status" value="1"/>
</dbReference>
<evidence type="ECO:0000256" key="3">
    <source>
        <dbReference type="ARBA" id="ARBA00005161"/>
    </source>
</evidence>
<comment type="cofactor">
    <cofactor evidence="11">
        <name>FMN</name>
        <dbReference type="ChEBI" id="CHEBI:58210"/>
    </cofactor>
    <text evidence="11">Binds 1 FMN per subunit.</text>
</comment>